<dbReference type="PANTHER" id="PTHR46951:SF2">
    <property type="entry name" value="BED-TYPE DOMAIN-CONTAINING PROTEIN"/>
    <property type="match status" value="1"/>
</dbReference>
<evidence type="ECO:0000313" key="2">
    <source>
        <dbReference type="Proteomes" id="UP000288805"/>
    </source>
</evidence>
<sequence length="163" mass="18364">MPTESDKWGWKHVSVFGGFDKGSGTKRWKCNHCNLRYNGSYSRVRAHLLGFTGVGVKSCPAIDRSLREAFQILEEERLARKKKRTSGSGKTGKRIRTSQPSVTCVWKTIAKEDVDDIVARFFYADGLDFNIVNSPYFLEMTKAIAAFGPGYEPPTTEKLSDLF</sequence>
<comment type="caution">
    <text evidence="1">The sequence shown here is derived from an EMBL/GenBank/DDBJ whole genome shotgun (WGS) entry which is preliminary data.</text>
</comment>
<dbReference type="OrthoDB" id="2017576at2759"/>
<reference evidence="1 2" key="1">
    <citation type="journal article" date="2018" name="PLoS Genet.">
        <title>Population sequencing reveals clonal diversity and ancestral inbreeding in the grapevine cultivar Chardonnay.</title>
        <authorList>
            <person name="Roach M.J."/>
            <person name="Johnson D.L."/>
            <person name="Bohlmann J."/>
            <person name="van Vuuren H.J."/>
            <person name="Jones S.J."/>
            <person name="Pretorius I.S."/>
            <person name="Schmidt S.A."/>
            <person name="Borneman A.R."/>
        </authorList>
    </citation>
    <scope>NUCLEOTIDE SEQUENCE [LARGE SCALE GENOMIC DNA]</scope>
    <source>
        <strain evidence="2">cv. Chardonnay</strain>
        <tissue evidence="1">Leaf</tissue>
    </source>
</reference>
<organism evidence="1 2">
    <name type="scientific">Vitis vinifera</name>
    <name type="common">Grape</name>
    <dbReference type="NCBI Taxonomy" id="29760"/>
    <lineage>
        <taxon>Eukaryota</taxon>
        <taxon>Viridiplantae</taxon>
        <taxon>Streptophyta</taxon>
        <taxon>Embryophyta</taxon>
        <taxon>Tracheophyta</taxon>
        <taxon>Spermatophyta</taxon>
        <taxon>Magnoliopsida</taxon>
        <taxon>eudicotyledons</taxon>
        <taxon>Gunneridae</taxon>
        <taxon>Pentapetalae</taxon>
        <taxon>rosids</taxon>
        <taxon>Vitales</taxon>
        <taxon>Vitaceae</taxon>
        <taxon>Viteae</taxon>
        <taxon>Vitis</taxon>
    </lineage>
</organism>
<evidence type="ECO:0008006" key="3">
    <source>
        <dbReference type="Google" id="ProtNLM"/>
    </source>
</evidence>
<dbReference type="EMBL" id="QGNW01000007">
    <property type="protein sequence ID" value="RVX20002.1"/>
    <property type="molecule type" value="Genomic_DNA"/>
</dbReference>
<dbReference type="PANTHER" id="PTHR46951">
    <property type="entry name" value="BED-TYPE DOMAIN-CONTAINING PROTEIN"/>
    <property type="match status" value="1"/>
</dbReference>
<dbReference type="AlphaFoldDB" id="A0A438KFL3"/>
<accession>A0A438KFL3</accession>
<name>A0A438KFL3_VITVI</name>
<proteinExistence type="predicted"/>
<protein>
    <recommendedName>
        <fullName evidence="3">BED-type domain-containing protein</fullName>
    </recommendedName>
</protein>
<dbReference type="Proteomes" id="UP000288805">
    <property type="component" value="Unassembled WGS sequence"/>
</dbReference>
<evidence type="ECO:0000313" key="1">
    <source>
        <dbReference type="EMBL" id="RVX20002.1"/>
    </source>
</evidence>
<gene>
    <name evidence="1" type="ORF">CK203_004816</name>
</gene>